<dbReference type="SMART" id="SM00320">
    <property type="entry name" value="WD40"/>
    <property type="match status" value="5"/>
</dbReference>
<dbReference type="PROSITE" id="PS50082">
    <property type="entry name" value="WD_REPEATS_2"/>
    <property type="match status" value="3"/>
</dbReference>
<keyword evidence="1" id="KW-0853">WD repeat</keyword>
<comment type="caution">
    <text evidence="3">The sequence shown here is derived from an EMBL/GenBank/DDBJ whole genome shotgun (WGS) entry which is preliminary data.</text>
</comment>
<accession>A0A644YV94</accession>
<dbReference type="CDD" id="cd00200">
    <property type="entry name" value="WD40"/>
    <property type="match status" value="1"/>
</dbReference>
<dbReference type="InterPro" id="IPR050505">
    <property type="entry name" value="WDR55/POC1"/>
</dbReference>
<gene>
    <name evidence="3" type="ORF">SDC9_79093</name>
</gene>
<protein>
    <recommendedName>
        <fullName evidence="4">Anaphase-promoting complex subunit 4 WD40 domain-containing protein</fullName>
    </recommendedName>
</protein>
<dbReference type="Gene3D" id="2.130.10.10">
    <property type="entry name" value="YVTN repeat-like/Quinoprotein amine dehydrogenase"/>
    <property type="match status" value="3"/>
</dbReference>
<keyword evidence="2" id="KW-0677">Repeat</keyword>
<evidence type="ECO:0000256" key="2">
    <source>
        <dbReference type="ARBA" id="ARBA00022737"/>
    </source>
</evidence>
<name>A0A644YV94_9ZZZZ</name>
<reference evidence="3" key="1">
    <citation type="submission" date="2019-08" db="EMBL/GenBank/DDBJ databases">
        <authorList>
            <person name="Kucharzyk K."/>
            <person name="Murdoch R.W."/>
            <person name="Higgins S."/>
            <person name="Loffler F."/>
        </authorList>
    </citation>
    <scope>NUCLEOTIDE SEQUENCE</scope>
</reference>
<dbReference type="EMBL" id="VSSQ01006388">
    <property type="protein sequence ID" value="MPM32530.1"/>
    <property type="molecule type" value="Genomic_DNA"/>
</dbReference>
<dbReference type="AlphaFoldDB" id="A0A644YV94"/>
<evidence type="ECO:0000313" key="3">
    <source>
        <dbReference type="EMBL" id="MPM32530.1"/>
    </source>
</evidence>
<proteinExistence type="predicted"/>
<dbReference type="Pfam" id="PF00400">
    <property type="entry name" value="WD40"/>
    <property type="match status" value="4"/>
</dbReference>
<dbReference type="PANTHER" id="PTHR44019:SF8">
    <property type="entry name" value="POC1 CENTRIOLAR PROTEIN HOMOLOG"/>
    <property type="match status" value="1"/>
</dbReference>
<organism evidence="3">
    <name type="scientific">bioreactor metagenome</name>
    <dbReference type="NCBI Taxonomy" id="1076179"/>
    <lineage>
        <taxon>unclassified sequences</taxon>
        <taxon>metagenomes</taxon>
        <taxon>ecological metagenomes</taxon>
    </lineage>
</organism>
<dbReference type="InterPro" id="IPR001680">
    <property type="entry name" value="WD40_rpt"/>
</dbReference>
<dbReference type="InterPro" id="IPR015943">
    <property type="entry name" value="WD40/YVTN_repeat-like_dom_sf"/>
</dbReference>
<evidence type="ECO:0008006" key="4">
    <source>
        <dbReference type="Google" id="ProtNLM"/>
    </source>
</evidence>
<dbReference type="SUPFAM" id="SSF50998">
    <property type="entry name" value="Quinoprotein alcohol dehydrogenase-like"/>
    <property type="match status" value="1"/>
</dbReference>
<dbReference type="PROSITE" id="PS50294">
    <property type="entry name" value="WD_REPEATS_REGION"/>
    <property type="match status" value="2"/>
</dbReference>
<sequence>MVDLSDRAHQETFIGFYSTYNGNYLYRIDVTLNSSSSKNSFSPHGDKVVIRRGEDLEIWDFSSGKLLKQVPVQFEFSQCSFSPDGALILCMDWRGHYEIYNAGDLSPYKVKFASQENYLAIRFSTDGKTLWGCRNDNAIVNLDLESGTIIKSIKIDQEIKGCQISLDEQRVAIASDGIIQSVFRLADGKLLAEIGDYSPTFEITGFLLPGSQNFVYSNGGEAKNFNLLTGKYSVWSRVKDQGVDNLLISPDGQYFAYDTGERIVAEKILDGSEKRTISDLGEKAFSWDGQFFAVANRYTIDVWDLGKNQVIFTLPGHSDTISALAFSTDGQYLASGSWDDTIKIWRINDGTMVRTFFDHNDSITTIRFLPDGKTIVSGSGFGPLLKWNYLSGEVLNSSDVNGIISMDISPDNSLIATSSYDGTISISRVSDLHLVKKLEGHPKSADFVHFTSDGTMLVTAAEDGSIRVWGIR</sequence>
<dbReference type="PANTHER" id="PTHR44019">
    <property type="entry name" value="WD REPEAT-CONTAINING PROTEIN 55"/>
    <property type="match status" value="1"/>
</dbReference>
<evidence type="ECO:0000256" key="1">
    <source>
        <dbReference type="ARBA" id="ARBA00022574"/>
    </source>
</evidence>
<dbReference type="InterPro" id="IPR011047">
    <property type="entry name" value="Quinoprotein_ADH-like_sf"/>
</dbReference>